<keyword evidence="2" id="KW-1185">Reference proteome</keyword>
<dbReference type="RefSeq" id="WP_262309869.1">
    <property type="nucleotide sequence ID" value="NZ_CP106679.1"/>
</dbReference>
<dbReference type="Proteomes" id="UP001065174">
    <property type="component" value="Chromosome"/>
</dbReference>
<keyword evidence="1" id="KW-0808">Transferase</keyword>
<evidence type="ECO:0000313" key="1">
    <source>
        <dbReference type="EMBL" id="UXP32434.1"/>
    </source>
</evidence>
<evidence type="ECO:0000313" key="2">
    <source>
        <dbReference type="Proteomes" id="UP001065174"/>
    </source>
</evidence>
<sequence>MTPKQKNFIIVSVTPWDFEYGSNVRDISQELSKNHRVLFVNIPMKRTELRSSKKKWTEDRKSVIQSKKNHYKKVNSNYHIVTTPVIFEPINRLKPSFLFDLLNKTNNKRYAKAIQQAAKDFDFEEYYLINDNDFYSGFYLPDYLIPIKSIYYLRDNFRAMNYWRTHSDRLEPRLITKYDLTLTNSVYLANYAAAFNTSAKYVGQGCDIDYFLQATKDVEKPEDMKSINGPTIGYIGALNSERLDIGLIKFLAEDNPTYQFVLVGPEDQNFKTSDLHQVNNVHFLGSKDFSLLNEYLQSFDVCINPQAINPITIGNYPRKIDEYLAVGKPVVASYTETMTPFETVTYLSKNKKEFSENIRKALAENDESKTKARIALASDHTWKNSVDLMLKYITQS</sequence>
<protein>
    <submittedName>
        <fullName evidence="1">Glycosyltransferase</fullName>
        <ecNumber evidence="1">2.4.-.-</ecNumber>
    </submittedName>
</protein>
<keyword evidence="1" id="KW-0328">Glycosyltransferase</keyword>
<dbReference type="Gene3D" id="3.40.50.2000">
    <property type="entry name" value="Glycogen Phosphorylase B"/>
    <property type="match status" value="1"/>
</dbReference>
<dbReference type="Gene3D" id="3.40.50.11010">
    <property type="match status" value="1"/>
</dbReference>
<dbReference type="GO" id="GO:0016757">
    <property type="term" value="F:glycosyltransferase activity"/>
    <property type="evidence" value="ECO:0007669"/>
    <property type="project" value="UniProtKB-KW"/>
</dbReference>
<dbReference type="EMBL" id="CP106679">
    <property type="protein sequence ID" value="UXP32434.1"/>
    <property type="molecule type" value="Genomic_DNA"/>
</dbReference>
<gene>
    <name evidence="1" type="ORF">N6H18_00395</name>
</gene>
<dbReference type="SUPFAM" id="SSF53756">
    <property type="entry name" value="UDP-Glycosyltransferase/glycogen phosphorylase"/>
    <property type="match status" value="1"/>
</dbReference>
<dbReference type="Pfam" id="PF13692">
    <property type="entry name" value="Glyco_trans_1_4"/>
    <property type="match status" value="1"/>
</dbReference>
<accession>A0ABY6CPY4</accession>
<reference evidence="1" key="1">
    <citation type="submission" date="2022-09" db="EMBL/GenBank/DDBJ databases">
        <title>Comparative genomics and taxonomic characterization of three novel marine species of genus Reichenbachiella exhibiting antioxidant and polysaccharide degradation activities.</title>
        <authorList>
            <person name="Muhammad N."/>
            <person name="Lee Y.-J."/>
            <person name="Ko J."/>
            <person name="Kim S.-G."/>
        </authorList>
    </citation>
    <scope>NUCLEOTIDE SEQUENCE</scope>
    <source>
        <strain evidence="1">BKB1-1</strain>
    </source>
</reference>
<proteinExistence type="predicted"/>
<organism evidence="1 2">
    <name type="scientific">Reichenbachiella agarivorans</name>
    <dbReference type="NCBI Taxonomy" id="2979464"/>
    <lineage>
        <taxon>Bacteria</taxon>
        <taxon>Pseudomonadati</taxon>
        <taxon>Bacteroidota</taxon>
        <taxon>Cytophagia</taxon>
        <taxon>Cytophagales</taxon>
        <taxon>Reichenbachiellaceae</taxon>
        <taxon>Reichenbachiella</taxon>
    </lineage>
</organism>
<dbReference type="EC" id="2.4.-.-" evidence="1"/>
<name>A0ABY6CPY4_9BACT</name>